<keyword evidence="2" id="KW-0964">Secreted</keyword>
<dbReference type="InterPro" id="IPR037120">
    <property type="entry name" value="Haem_peroxidase_sf_animal"/>
</dbReference>
<proteinExistence type="predicted"/>
<comment type="subcellular location">
    <subcellularLocation>
        <location evidence="1">Secreted</location>
    </subcellularLocation>
</comment>
<accession>A0ABQ2HJX8</accession>
<dbReference type="Proteomes" id="UP000632339">
    <property type="component" value="Unassembled WGS sequence"/>
</dbReference>
<evidence type="ECO:0000256" key="2">
    <source>
        <dbReference type="ARBA" id="ARBA00022525"/>
    </source>
</evidence>
<dbReference type="InterPro" id="IPR019791">
    <property type="entry name" value="Haem_peroxidase_animal"/>
</dbReference>
<dbReference type="PANTHER" id="PTHR11475">
    <property type="entry name" value="OXIDASE/PEROXIDASE"/>
    <property type="match status" value="1"/>
</dbReference>
<keyword evidence="5" id="KW-1185">Reference proteome</keyword>
<dbReference type="EMBL" id="BMLI01000001">
    <property type="protein sequence ID" value="GGM82720.1"/>
    <property type="molecule type" value="Genomic_DNA"/>
</dbReference>
<evidence type="ECO:0000313" key="4">
    <source>
        <dbReference type="EMBL" id="GGM82720.1"/>
    </source>
</evidence>
<comment type="caution">
    <text evidence="4">The sequence shown here is derived from an EMBL/GenBank/DDBJ whole genome shotgun (WGS) entry which is preliminary data.</text>
</comment>
<evidence type="ECO:0000256" key="3">
    <source>
        <dbReference type="ARBA" id="ARBA00023180"/>
    </source>
</evidence>
<keyword evidence="3" id="KW-0325">Glycoprotein</keyword>
<dbReference type="PRINTS" id="PR00457">
    <property type="entry name" value="ANPEROXIDASE"/>
</dbReference>
<reference evidence="5" key="1">
    <citation type="journal article" date="2019" name="Int. J. Syst. Evol. Microbiol.">
        <title>The Global Catalogue of Microorganisms (GCM) 10K type strain sequencing project: providing services to taxonomists for standard genome sequencing and annotation.</title>
        <authorList>
            <consortium name="The Broad Institute Genomics Platform"/>
            <consortium name="The Broad Institute Genome Sequencing Center for Infectious Disease"/>
            <person name="Wu L."/>
            <person name="Ma J."/>
        </authorList>
    </citation>
    <scope>NUCLEOTIDE SEQUENCE [LARGE SCALE GENOMIC DNA]</scope>
    <source>
        <strain evidence="5">CGMCC 1.6375</strain>
    </source>
</reference>
<dbReference type="PROSITE" id="PS50292">
    <property type="entry name" value="PEROXIDASE_3"/>
    <property type="match status" value="1"/>
</dbReference>
<evidence type="ECO:0000313" key="5">
    <source>
        <dbReference type="Proteomes" id="UP000632339"/>
    </source>
</evidence>
<gene>
    <name evidence="4" type="ORF">GCM10010967_12980</name>
</gene>
<dbReference type="Pfam" id="PF03098">
    <property type="entry name" value="An_peroxidase"/>
    <property type="match status" value="1"/>
</dbReference>
<name>A0ABQ2HJX8_9BACT</name>
<dbReference type="PANTHER" id="PTHR11475:SF4">
    <property type="entry name" value="CHORION PEROXIDASE"/>
    <property type="match status" value="1"/>
</dbReference>
<sequence>MEDLGLNMLEDPATAGTENSTIESGYTYFGQFVDHDITLDVDSDIDVARDARSLINYRTPNLELDSVYGDGPGVDSFLYDSEGVKLLVADTVPGGADNTIPIMPFDLQRNINGKAIIGDPRNDENLFVAQMHMSIIKFHNAVVDAIRLEEPALAPDKLFVKAQTEVRRHYQWVLMHDYLKKIIGSGSVDELLASGPKLMPANKKFFMPVEFSVAAYRFGHSQIRDNYRFNQVFNNSEFFWAFTFTGRTVPSDWIINWRSFFTVDGIPAENMARKIDTRVAFSMGQLPGSAPGGSFFATLSSRNLVRSIALKVGTGKAIAKKLGITPLTDEELLRSPFANPTPNQVQLHERTTEILRSNNNLLLKRTPLWYYVLKEAEVMNQGNQLGPVGGSIVGEVFIRLLKQSKDSFLNDPDWRPRFGVTDGDPNSFRIVDLLRFAGTLNIPGIH</sequence>
<dbReference type="InterPro" id="IPR010255">
    <property type="entry name" value="Haem_peroxidase_sf"/>
</dbReference>
<protein>
    <submittedName>
        <fullName evidence="4">Myeloperoxidase</fullName>
    </submittedName>
</protein>
<evidence type="ECO:0000256" key="1">
    <source>
        <dbReference type="ARBA" id="ARBA00004613"/>
    </source>
</evidence>
<dbReference type="CDD" id="cd09819">
    <property type="entry name" value="An_peroxidase_bacterial_1"/>
    <property type="match status" value="1"/>
</dbReference>
<dbReference type="Gene3D" id="1.10.640.10">
    <property type="entry name" value="Haem peroxidase domain superfamily, animal type"/>
    <property type="match status" value="1"/>
</dbReference>
<organism evidence="4 5">
    <name type="scientific">Dyadobacter beijingensis</name>
    <dbReference type="NCBI Taxonomy" id="365489"/>
    <lineage>
        <taxon>Bacteria</taxon>
        <taxon>Pseudomonadati</taxon>
        <taxon>Bacteroidota</taxon>
        <taxon>Cytophagia</taxon>
        <taxon>Cytophagales</taxon>
        <taxon>Spirosomataceae</taxon>
        <taxon>Dyadobacter</taxon>
    </lineage>
</organism>
<dbReference type="SUPFAM" id="SSF48113">
    <property type="entry name" value="Heme-dependent peroxidases"/>
    <property type="match status" value="1"/>
</dbReference>